<keyword evidence="4" id="KW-1185">Reference proteome</keyword>
<evidence type="ECO:0008006" key="5">
    <source>
        <dbReference type="Google" id="ProtNLM"/>
    </source>
</evidence>
<feature type="region of interest" description="Disordered" evidence="1">
    <location>
        <begin position="22"/>
        <end position="52"/>
    </location>
</feature>
<name>A0A9X3XH42_9BACT</name>
<organism evidence="3 4">
    <name type="scientific">Polyangium jinanense</name>
    <dbReference type="NCBI Taxonomy" id="2829994"/>
    <lineage>
        <taxon>Bacteria</taxon>
        <taxon>Pseudomonadati</taxon>
        <taxon>Myxococcota</taxon>
        <taxon>Polyangia</taxon>
        <taxon>Polyangiales</taxon>
        <taxon>Polyangiaceae</taxon>
        <taxon>Polyangium</taxon>
    </lineage>
</organism>
<dbReference type="RefSeq" id="WP_272427070.1">
    <property type="nucleotide sequence ID" value="NZ_JAGTJJ010000077.1"/>
</dbReference>
<reference evidence="3 4" key="1">
    <citation type="submission" date="2021-04" db="EMBL/GenBank/DDBJ databases">
        <title>Genome analysis of Polyangium sp.</title>
        <authorList>
            <person name="Li Y."/>
            <person name="Wang J."/>
        </authorList>
    </citation>
    <scope>NUCLEOTIDE SEQUENCE [LARGE SCALE GENOMIC DNA]</scope>
    <source>
        <strain evidence="3 4">SDU14</strain>
    </source>
</reference>
<comment type="caution">
    <text evidence="3">The sequence shown here is derived from an EMBL/GenBank/DDBJ whole genome shotgun (WGS) entry which is preliminary data.</text>
</comment>
<dbReference type="AlphaFoldDB" id="A0A9X3XH42"/>
<evidence type="ECO:0000256" key="1">
    <source>
        <dbReference type="SAM" id="MobiDB-lite"/>
    </source>
</evidence>
<feature type="signal peptide" evidence="2">
    <location>
        <begin position="1"/>
        <end position="22"/>
    </location>
</feature>
<dbReference type="Proteomes" id="UP001151081">
    <property type="component" value="Unassembled WGS sequence"/>
</dbReference>
<accession>A0A9X3XH42</accession>
<protein>
    <recommendedName>
        <fullName evidence="5">Secreted protein</fullName>
    </recommendedName>
</protein>
<gene>
    <name evidence="3" type="ORF">KEG57_49465</name>
</gene>
<dbReference type="EMBL" id="JAGTJJ010000077">
    <property type="protein sequence ID" value="MDC3988593.1"/>
    <property type="molecule type" value="Genomic_DNA"/>
</dbReference>
<feature type="chain" id="PRO_5040888915" description="Secreted protein" evidence="2">
    <location>
        <begin position="23"/>
        <end position="124"/>
    </location>
</feature>
<dbReference type="PROSITE" id="PS51257">
    <property type="entry name" value="PROKAR_LIPOPROTEIN"/>
    <property type="match status" value="1"/>
</dbReference>
<keyword evidence="2" id="KW-0732">Signal</keyword>
<evidence type="ECO:0000313" key="3">
    <source>
        <dbReference type="EMBL" id="MDC3988593.1"/>
    </source>
</evidence>
<evidence type="ECO:0000256" key="2">
    <source>
        <dbReference type="SAM" id="SignalP"/>
    </source>
</evidence>
<proteinExistence type="predicted"/>
<evidence type="ECO:0000313" key="4">
    <source>
        <dbReference type="Proteomes" id="UP001151081"/>
    </source>
</evidence>
<sequence length="124" mass="12477">MQTLRWSLTALALGLVACAGSAAEGPGSTEPGAIQSAPNEPPPPAAEGPITCGLPAPVVSEDPCTKDAECAPAEPCHAHACVAVAHAKPRTPDTVCSTMLDCKSVDANPCVCHEGRCALVPKPN</sequence>